<proteinExistence type="predicted"/>
<dbReference type="EMBL" id="KV878684">
    <property type="protein sequence ID" value="OJJ72008.1"/>
    <property type="molecule type" value="Genomic_DNA"/>
</dbReference>
<keyword evidence="6" id="KW-1185">Reference proteome</keyword>
<feature type="compositionally biased region" description="Pro residues" evidence="3">
    <location>
        <begin position="470"/>
        <end position="486"/>
    </location>
</feature>
<reference evidence="6" key="1">
    <citation type="journal article" date="2017" name="Genome Biol.">
        <title>Comparative genomics reveals high biological diversity and specific adaptations in the industrially and medically important fungal genus Aspergillus.</title>
        <authorList>
            <person name="de Vries R.P."/>
            <person name="Riley R."/>
            <person name="Wiebenga A."/>
            <person name="Aguilar-Osorio G."/>
            <person name="Amillis S."/>
            <person name="Uchima C.A."/>
            <person name="Anderluh G."/>
            <person name="Asadollahi M."/>
            <person name="Askin M."/>
            <person name="Barry K."/>
            <person name="Battaglia E."/>
            <person name="Bayram O."/>
            <person name="Benocci T."/>
            <person name="Braus-Stromeyer S.A."/>
            <person name="Caldana C."/>
            <person name="Canovas D."/>
            <person name="Cerqueira G.C."/>
            <person name="Chen F."/>
            <person name="Chen W."/>
            <person name="Choi C."/>
            <person name="Clum A."/>
            <person name="Dos Santos R.A."/>
            <person name="Damasio A.R."/>
            <person name="Diallinas G."/>
            <person name="Emri T."/>
            <person name="Fekete E."/>
            <person name="Flipphi M."/>
            <person name="Freyberg S."/>
            <person name="Gallo A."/>
            <person name="Gournas C."/>
            <person name="Habgood R."/>
            <person name="Hainaut M."/>
            <person name="Harispe M.L."/>
            <person name="Henrissat B."/>
            <person name="Hilden K.S."/>
            <person name="Hope R."/>
            <person name="Hossain A."/>
            <person name="Karabika E."/>
            <person name="Karaffa L."/>
            <person name="Karanyi Z."/>
            <person name="Krasevec N."/>
            <person name="Kuo A."/>
            <person name="Kusch H."/>
            <person name="LaButti K."/>
            <person name="Lagendijk E.L."/>
            <person name="Lapidus A."/>
            <person name="Levasseur A."/>
            <person name="Lindquist E."/>
            <person name="Lipzen A."/>
            <person name="Logrieco A.F."/>
            <person name="MacCabe A."/>
            <person name="Maekelae M.R."/>
            <person name="Malavazi I."/>
            <person name="Melin P."/>
            <person name="Meyer V."/>
            <person name="Mielnichuk N."/>
            <person name="Miskei M."/>
            <person name="Molnar A.P."/>
            <person name="Mule G."/>
            <person name="Ngan C.Y."/>
            <person name="Orejas M."/>
            <person name="Orosz E."/>
            <person name="Ouedraogo J.P."/>
            <person name="Overkamp K.M."/>
            <person name="Park H.-S."/>
            <person name="Perrone G."/>
            <person name="Piumi F."/>
            <person name="Punt P.J."/>
            <person name="Ram A.F."/>
            <person name="Ramon A."/>
            <person name="Rauscher S."/>
            <person name="Record E."/>
            <person name="Riano-Pachon D.M."/>
            <person name="Robert V."/>
            <person name="Roehrig J."/>
            <person name="Ruller R."/>
            <person name="Salamov A."/>
            <person name="Salih N.S."/>
            <person name="Samson R.A."/>
            <person name="Sandor E."/>
            <person name="Sanguinetti M."/>
            <person name="Schuetze T."/>
            <person name="Sepcic K."/>
            <person name="Shelest E."/>
            <person name="Sherlock G."/>
            <person name="Sophianopoulou V."/>
            <person name="Squina F.M."/>
            <person name="Sun H."/>
            <person name="Susca A."/>
            <person name="Todd R.B."/>
            <person name="Tsang A."/>
            <person name="Unkles S.E."/>
            <person name="van de Wiele N."/>
            <person name="van Rossen-Uffink D."/>
            <person name="Oliveira J.V."/>
            <person name="Vesth T.C."/>
            <person name="Visser J."/>
            <person name="Yu J.-H."/>
            <person name="Zhou M."/>
            <person name="Andersen M.R."/>
            <person name="Archer D.B."/>
            <person name="Baker S.E."/>
            <person name="Benoit I."/>
            <person name="Brakhage A.A."/>
            <person name="Braus G.H."/>
            <person name="Fischer R."/>
            <person name="Frisvad J.C."/>
            <person name="Goldman G.H."/>
            <person name="Houbraken J."/>
            <person name="Oakley B."/>
            <person name="Pocsi I."/>
            <person name="Scazzocchio C."/>
            <person name="Seiboth B."/>
            <person name="vanKuyk P.A."/>
            <person name="Wortman J."/>
            <person name="Dyer P.S."/>
            <person name="Grigoriev I.V."/>
        </authorList>
    </citation>
    <scope>NUCLEOTIDE SEQUENCE [LARGE SCALE GENOMIC DNA]</scope>
    <source>
        <strain evidence="6">CBS 101740 / IMI 381727 / IBT 21946</strain>
    </source>
</reference>
<feature type="compositionally biased region" description="Polar residues" evidence="3">
    <location>
        <begin position="864"/>
        <end position="881"/>
    </location>
</feature>
<evidence type="ECO:0000256" key="1">
    <source>
        <dbReference type="ARBA" id="ARBA00022884"/>
    </source>
</evidence>
<dbReference type="InterPro" id="IPR000504">
    <property type="entry name" value="RRM_dom"/>
</dbReference>
<feature type="region of interest" description="Disordered" evidence="3">
    <location>
        <begin position="1"/>
        <end position="40"/>
    </location>
</feature>
<keyword evidence="1 2" id="KW-0694">RNA-binding</keyword>
<feature type="compositionally biased region" description="Basic and acidic residues" evidence="3">
    <location>
        <begin position="940"/>
        <end position="959"/>
    </location>
</feature>
<dbReference type="InterPro" id="IPR012677">
    <property type="entry name" value="Nucleotide-bd_a/b_plait_sf"/>
</dbReference>
<dbReference type="InterPro" id="IPR035979">
    <property type="entry name" value="RBD_domain_sf"/>
</dbReference>
<feature type="region of interest" description="Disordered" evidence="3">
    <location>
        <begin position="339"/>
        <end position="366"/>
    </location>
</feature>
<gene>
    <name evidence="5" type="ORF">ASPBRDRAFT_196131</name>
</gene>
<dbReference type="RefSeq" id="XP_067479256.1">
    <property type="nucleotide sequence ID" value="XM_067620943.1"/>
</dbReference>
<feature type="compositionally biased region" description="Pro residues" evidence="3">
    <location>
        <begin position="514"/>
        <end position="533"/>
    </location>
</feature>
<feature type="region of interest" description="Disordered" evidence="3">
    <location>
        <begin position="747"/>
        <end position="766"/>
    </location>
</feature>
<dbReference type="OMA" id="PDGGRQM"/>
<dbReference type="PRINTS" id="PR01217">
    <property type="entry name" value="PRICHEXTENSN"/>
</dbReference>
<evidence type="ECO:0000256" key="2">
    <source>
        <dbReference type="PROSITE-ProRule" id="PRU00176"/>
    </source>
</evidence>
<evidence type="ECO:0000313" key="6">
    <source>
        <dbReference type="Proteomes" id="UP000184499"/>
    </source>
</evidence>
<feature type="compositionally biased region" description="Low complexity" evidence="3">
    <location>
        <begin position="198"/>
        <end position="209"/>
    </location>
</feature>
<feature type="compositionally biased region" description="Polar residues" evidence="3">
    <location>
        <begin position="755"/>
        <end position="766"/>
    </location>
</feature>
<feature type="compositionally biased region" description="Polar residues" evidence="3">
    <location>
        <begin position="27"/>
        <end position="36"/>
    </location>
</feature>
<dbReference type="SUPFAM" id="SSF54928">
    <property type="entry name" value="RNA-binding domain, RBD"/>
    <property type="match status" value="1"/>
</dbReference>
<feature type="compositionally biased region" description="Basic and acidic residues" evidence="3">
    <location>
        <begin position="347"/>
        <end position="360"/>
    </location>
</feature>
<protein>
    <recommendedName>
        <fullName evidence="4">RRM domain-containing protein</fullName>
    </recommendedName>
</protein>
<dbReference type="GO" id="GO:0003723">
    <property type="term" value="F:RNA binding"/>
    <property type="evidence" value="ECO:0007669"/>
    <property type="project" value="UniProtKB-UniRule"/>
</dbReference>
<feature type="compositionally biased region" description="Polar residues" evidence="3">
    <location>
        <begin position="828"/>
        <end position="837"/>
    </location>
</feature>
<dbReference type="PANTHER" id="PTHR48027">
    <property type="entry name" value="HETEROGENEOUS NUCLEAR RIBONUCLEOPROTEIN 87F-RELATED"/>
    <property type="match status" value="1"/>
</dbReference>
<evidence type="ECO:0000259" key="4">
    <source>
        <dbReference type="PROSITE" id="PS50102"/>
    </source>
</evidence>
<feature type="region of interest" description="Disordered" evidence="3">
    <location>
        <begin position="677"/>
        <end position="731"/>
    </location>
</feature>
<evidence type="ECO:0000313" key="5">
    <source>
        <dbReference type="EMBL" id="OJJ72008.1"/>
    </source>
</evidence>
<feature type="compositionally biased region" description="Basic and acidic residues" evidence="3">
    <location>
        <begin position="382"/>
        <end position="414"/>
    </location>
</feature>
<dbReference type="STRING" id="767769.A0A1L9UK39"/>
<feature type="compositionally biased region" description="Basic residues" evidence="3">
    <location>
        <begin position="894"/>
        <end position="905"/>
    </location>
</feature>
<feature type="compositionally biased region" description="Polar residues" evidence="3">
    <location>
        <begin position="213"/>
        <end position="222"/>
    </location>
</feature>
<dbReference type="SMART" id="SM00360">
    <property type="entry name" value="RRM"/>
    <property type="match status" value="1"/>
</dbReference>
<feature type="compositionally biased region" description="Pro residues" evidence="3">
    <location>
        <begin position="493"/>
        <end position="502"/>
    </location>
</feature>
<dbReference type="Proteomes" id="UP000184499">
    <property type="component" value="Unassembled WGS sequence"/>
</dbReference>
<feature type="region of interest" description="Disordered" evidence="3">
    <location>
        <begin position="193"/>
        <end position="222"/>
    </location>
</feature>
<dbReference type="GeneID" id="93573431"/>
<feature type="compositionally biased region" description="Basic and acidic residues" evidence="3">
    <location>
        <begin position="1"/>
        <end position="11"/>
    </location>
</feature>
<feature type="region of interest" description="Disordered" evidence="3">
    <location>
        <begin position="378"/>
        <end position="593"/>
    </location>
</feature>
<sequence length="1016" mass="108933">MLKPFQIRDLHGSPSHTSAEVPLAATQPLTRESSSPRARRGIVQLSATQYDDLASNHPRARLTYVDDDDGEIITVGSSLELSQRLDEPIDPATEPDPMPQAAIPEPMHLFDIRRSNSVTELWKKFQYKQEVKDADNRAGSPTVDAPAASASAEVQSGTEQENVEAARNDDTSPLLAAFEAEMAKILDASRHIHENGTPEEPSAPAEEPAGTTRGRTPNPTDAFTHAIQNLLNGAELLSSGVRSSIPEIERQLENAQRALPGNVGSSVQGALASLEAQMRQLTSSINHTVSSASTGNILQGELPTAAGTVDSLRAMASELGNVGHTLFEAFESEFGCTRIGGQSQASSEHRPDGLHPDHAEPPNPAEAIAANNMVPDVVDQPTQDRDLGSHETGSGEKDLGPESDSKNGSKKAAEAESPAQSSVPGEAQPDASSYMPHAPRGRHGPFAFTSYFQPPPPPPPPHPHPHHHYPPPPPPPPHHPFFGPPPHHFHQPFPVPPPPHFWPTPESFNGHPRPAGPCAPSPPPPPPPPPPPTHTHAHPSRHAPPRPHPHRCRRGQPPINRQDAHDQARGGTNVAPLSGRDATPAETQNSTNTSLFIGNVGFNVSEKMICNVFASRGFLVDVHLPLDVGTNKHAGFGYLFFPSVPAAKAALEALQGTHIDGHAINLEFSDQIPVTRLHREGPSPQATSDGPTPAVSDRKSDPSELQGSTAMPATLKKASLGSQDESGSPIGKRAVPLTVADLCSNDSHNSDKAVSANSLEDSSLGDSTRLNSLYPSLLPEGVSKSGSSEPVSPAFDRIPELTRELEECRFPPVSQLEAHFLAELQKDAASSSAQTKSGGKEPEAKKLNGNAALQGLPGAFPQEVQENSSARPGQFSETRNLQGAHDNEGSSFGPRRHARRWKSQRPRSAWQDDFWGWDAPRGMSGYRPEGRHRHRGGRRNSSESHSFEAQETDPDVRQRNIDDCVSTLVSLGYGGASDGGHQRIAIYAAAADGRVSDAIEMIEEERKAYEQQGSTM</sequence>
<feature type="region of interest" description="Disordered" evidence="3">
    <location>
        <begin position="826"/>
        <end position="959"/>
    </location>
</feature>
<feature type="domain" description="RRM" evidence="4">
    <location>
        <begin position="593"/>
        <end position="671"/>
    </location>
</feature>
<dbReference type="PROSITE" id="PS50102">
    <property type="entry name" value="RRM"/>
    <property type="match status" value="1"/>
</dbReference>
<dbReference type="InterPro" id="IPR052462">
    <property type="entry name" value="SLIRP/GR-RBP-like"/>
</dbReference>
<feature type="compositionally biased region" description="Basic residues" evidence="3">
    <location>
        <begin position="535"/>
        <end position="554"/>
    </location>
</feature>
<name>A0A1L9UK39_ASPBC</name>
<dbReference type="AlphaFoldDB" id="A0A1L9UK39"/>
<feature type="region of interest" description="Disordered" evidence="3">
    <location>
        <begin position="130"/>
        <end position="170"/>
    </location>
</feature>
<dbReference type="Pfam" id="PF00076">
    <property type="entry name" value="RRM_1"/>
    <property type="match status" value="1"/>
</dbReference>
<feature type="compositionally biased region" description="Pro residues" evidence="3">
    <location>
        <begin position="453"/>
        <end position="462"/>
    </location>
</feature>
<accession>A0A1L9UK39</accession>
<evidence type="ECO:0000256" key="3">
    <source>
        <dbReference type="SAM" id="MobiDB-lite"/>
    </source>
</evidence>
<dbReference type="VEuPathDB" id="FungiDB:ASPBRDRAFT_196131"/>
<dbReference type="OrthoDB" id="193499at2759"/>
<dbReference type="Gene3D" id="3.30.70.330">
    <property type="match status" value="1"/>
</dbReference>
<organism evidence="5 6">
    <name type="scientific">Aspergillus brasiliensis (strain CBS 101740 / IMI 381727 / IBT 21946)</name>
    <dbReference type="NCBI Taxonomy" id="767769"/>
    <lineage>
        <taxon>Eukaryota</taxon>
        <taxon>Fungi</taxon>
        <taxon>Dikarya</taxon>
        <taxon>Ascomycota</taxon>
        <taxon>Pezizomycotina</taxon>
        <taxon>Eurotiomycetes</taxon>
        <taxon>Eurotiomycetidae</taxon>
        <taxon>Eurotiales</taxon>
        <taxon>Aspergillaceae</taxon>
        <taxon>Aspergillus</taxon>
        <taxon>Aspergillus subgen. Circumdati</taxon>
    </lineage>
</organism>